<comment type="caution">
    <text evidence="2">The sequence shown here is derived from an EMBL/GenBank/DDBJ whole genome shotgun (WGS) entry which is preliminary data.</text>
</comment>
<dbReference type="STRING" id="313628.LNTAR_23449"/>
<proteinExistence type="predicted"/>
<dbReference type="EMBL" id="ABCK01000002">
    <property type="protein sequence ID" value="EDM29398.1"/>
    <property type="molecule type" value="Genomic_DNA"/>
</dbReference>
<evidence type="ECO:0000256" key="1">
    <source>
        <dbReference type="SAM" id="SignalP"/>
    </source>
</evidence>
<keyword evidence="3" id="KW-1185">Reference proteome</keyword>
<feature type="signal peptide" evidence="1">
    <location>
        <begin position="1"/>
        <end position="18"/>
    </location>
</feature>
<dbReference type="OrthoDB" id="5523615at2"/>
<evidence type="ECO:0000313" key="3">
    <source>
        <dbReference type="Proteomes" id="UP000004947"/>
    </source>
</evidence>
<accession>A6DGT1</accession>
<feature type="chain" id="PRO_5002692242" description="DUF1570 domain-containing protein" evidence="1">
    <location>
        <begin position="19"/>
        <end position="531"/>
    </location>
</feature>
<gene>
    <name evidence="2" type="ORF">LNTAR_23449</name>
</gene>
<dbReference type="AlphaFoldDB" id="A6DGT1"/>
<dbReference type="Proteomes" id="UP000004947">
    <property type="component" value="Unassembled WGS sequence"/>
</dbReference>
<organism evidence="2 3">
    <name type="scientific">Lentisphaera araneosa HTCC2155</name>
    <dbReference type="NCBI Taxonomy" id="313628"/>
    <lineage>
        <taxon>Bacteria</taxon>
        <taxon>Pseudomonadati</taxon>
        <taxon>Lentisphaerota</taxon>
        <taxon>Lentisphaeria</taxon>
        <taxon>Lentisphaerales</taxon>
        <taxon>Lentisphaeraceae</taxon>
        <taxon>Lentisphaera</taxon>
    </lineage>
</organism>
<keyword evidence="1" id="KW-0732">Signal</keyword>
<reference evidence="2 3" key="1">
    <citation type="journal article" date="2010" name="J. Bacteriol.">
        <title>Genome sequence of Lentisphaera araneosa HTCC2155T, the type species of the order Lentisphaerales in the phylum Lentisphaerae.</title>
        <authorList>
            <person name="Thrash J.C."/>
            <person name="Cho J.C."/>
            <person name="Vergin K.L."/>
            <person name="Morris R.M."/>
            <person name="Giovannoni S.J."/>
        </authorList>
    </citation>
    <scope>NUCLEOTIDE SEQUENCE [LARGE SCALE GENOMIC DNA]</scope>
    <source>
        <strain evidence="2 3">HTCC2155</strain>
    </source>
</reference>
<evidence type="ECO:0000313" key="2">
    <source>
        <dbReference type="EMBL" id="EDM29398.1"/>
    </source>
</evidence>
<name>A6DGT1_9BACT</name>
<protein>
    <recommendedName>
        <fullName evidence="4">DUF1570 domain-containing protein</fullName>
    </recommendedName>
</protein>
<evidence type="ECO:0008006" key="4">
    <source>
        <dbReference type="Google" id="ProtNLM"/>
    </source>
</evidence>
<sequence length="531" mass="61617">MRKLFVIALILSCSTLFAASSRDIQISRKTADIEIHGIKFRNFYRAEAVTQKPLKLSTFTRTSSNPDIPVQRIEAFNLDELWLSDQLIATYKNEQVDIQIYQLKSLHPTHENSFEVNGRIFIEKADYDSAISQQKQDGDFVNQWFTDLEKREVALFAKFARSNLPTGAQYILSDQIPGRYGFVMTSKDQRKFYLSIKSSFEDIRKLESAILTFIRYFKISESKELKASNQNFSTKPKGNKSPQFTETVNRVKREVSGMADWWFAETENYIIKSNLSSRNRILAKKIQTQVELMRKSYEIFLPANKEIQEVSVITIPATREEYQAYVGENMQWSGGIWSPSRRELVLSTMNSESKSSANKDWIIDVLNHEAFHQYLFYALDKVRAPMWFNEGHAELFAHSKFSVGRIKLEEDKRGLSKLYPKIKSGSIDFMSHIYADHEAYYADKDLNYPLGWALCYYLRMAAPLYKNRTYDQIIPKTIKAMREGKSLDEATKAGFYGVDMAQFTKDFCIFWQSKSMRSKANRTKIVPKKGK</sequence>
<dbReference type="RefSeq" id="WP_007277118.1">
    <property type="nucleotide sequence ID" value="NZ_ABCK01000002.1"/>
</dbReference>